<accession>A0A2I7N527</accession>
<dbReference type="GO" id="GO:0003924">
    <property type="term" value="F:GTPase activity"/>
    <property type="evidence" value="ECO:0007669"/>
    <property type="project" value="UniProtKB-UniRule"/>
</dbReference>
<dbReference type="InterPro" id="IPR005225">
    <property type="entry name" value="Small_GTP-bd"/>
</dbReference>
<dbReference type="Gene3D" id="3.30.1360.120">
    <property type="entry name" value="Probable tRNA modification gtpase trme, domain 1"/>
    <property type="match status" value="1"/>
</dbReference>
<dbReference type="GO" id="GO:0005525">
    <property type="term" value="F:GTP binding"/>
    <property type="evidence" value="ECO:0007669"/>
    <property type="project" value="UniProtKB-UniRule"/>
</dbReference>
<evidence type="ECO:0000256" key="3">
    <source>
        <dbReference type="ARBA" id="ARBA00022694"/>
    </source>
</evidence>
<keyword evidence="4 10" id="KW-0479">Metal-binding</keyword>
<dbReference type="NCBIfam" id="TIGR00450">
    <property type="entry name" value="mnmE_trmE_thdF"/>
    <property type="match status" value="1"/>
</dbReference>
<dbReference type="InterPro" id="IPR018948">
    <property type="entry name" value="GTP-bd_TrmE_N"/>
</dbReference>
<comment type="function">
    <text evidence="10">Exhibits a very high intrinsic GTPase hydrolysis rate. Involved in the addition of a carboxymethylaminomethyl (cmnm) group at the wobble position (U34) of certain tRNAs, forming tRNA-cmnm(5)s(2)U34.</text>
</comment>
<dbReference type="Pfam" id="PF01926">
    <property type="entry name" value="MMR_HSR1"/>
    <property type="match status" value="1"/>
</dbReference>
<keyword evidence="9 10" id="KW-0342">GTP-binding</keyword>
<dbReference type="Pfam" id="PF10396">
    <property type="entry name" value="TrmE_N"/>
    <property type="match status" value="1"/>
</dbReference>
<keyword evidence="3 10" id="KW-0819">tRNA processing</keyword>
<dbReference type="PANTHER" id="PTHR42714:SF2">
    <property type="entry name" value="TRNA MODIFICATION GTPASE GTPBP3, MITOCHONDRIAL"/>
    <property type="match status" value="1"/>
</dbReference>
<dbReference type="OrthoDB" id="9805918at2"/>
<organism evidence="13 14">
    <name type="scientific">Aquella oligotrophica</name>
    <dbReference type="NCBI Taxonomy" id="2067065"/>
    <lineage>
        <taxon>Bacteria</taxon>
        <taxon>Pseudomonadati</taxon>
        <taxon>Pseudomonadota</taxon>
        <taxon>Betaproteobacteria</taxon>
        <taxon>Neisseriales</taxon>
        <taxon>Neisseriaceae</taxon>
        <taxon>Aquella</taxon>
    </lineage>
</organism>
<feature type="binding site" evidence="10">
    <location>
        <position position="227"/>
    </location>
    <ligand>
        <name>K(+)</name>
        <dbReference type="ChEBI" id="CHEBI:29103"/>
    </ligand>
</feature>
<dbReference type="FunFam" id="3.40.50.300:FF:001376">
    <property type="entry name" value="tRNA modification GTPase MnmE"/>
    <property type="match status" value="1"/>
</dbReference>
<dbReference type="InterPro" id="IPR006073">
    <property type="entry name" value="GTP-bd"/>
</dbReference>
<dbReference type="EMBL" id="CP024847">
    <property type="protein sequence ID" value="AUR51548.1"/>
    <property type="molecule type" value="Genomic_DNA"/>
</dbReference>
<feature type="binding site" evidence="10">
    <location>
        <position position="121"/>
    </location>
    <ligand>
        <name>(6S)-5-formyl-5,6,7,8-tetrahydrofolate</name>
        <dbReference type="ChEBI" id="CHEBI:57457"/>
    </ligand>
</feature>
<feature type="binding site" evidence="10">
    <location>
        <begin position="246"/>
        <end position="252"/>
    </location>
    <ligand>
        <name>GTP</name>
        <dbReference type="ChEBI" id="CHEBI:37565"/>
    </ligand>
</feature>
<dbReference type="InterPro" id="IPR025867">
    <property type="entry name" value="MnmE_helical"/>
</dbReference>
<dbReference type="HAMAP" id="MF_00379">
    <property type="entry name" value="GTPase_MnmE"/>
    <property type="match status" value="1"/>
</dbReference>
<proteinExistence type="inferred from homology"/>
<evidence type="ECO:0000256" key="9">
    <source>
        <dbReference type="ARBA" id="ARBA00023134"/>
    </source>
</evidence>
<evidence type="ECO:0000256" key="2">
    <source>
        <dbReference type="ARBA" id="ARBA00022490"/>
    </source>
</evidence>
<dbReference type="Gene3D" id="3.40.50.300">
    <property type="entry name" value="P-loop containing nucleotide triphosphate hydrolases"/>
    <property type="match status" value="1"/>
</dbReference>
<comment type="similarity">
    <text evidence="1 10 11">Belongs to the TRAFAC class TrmE-Era-EngA-EngB-Septin-like GTPase superfamily. TrmE GTPase family.</text>
</comment>
<dbReference type="GO" id="GO:0002098">
    <property type="term" value="P:tRNA wobble uridine modification"/>
    <property type="evidence" value="ECO:0007669"/>
    <property type="project" value="TreeGrafter"/>
</dbReference>
<evidence type="ECO:0000256" key="7">
    <source>
        <dbReference type="ARBA" id="ARBA00022842"/>
    </source>
</evidence>
<reference evidence="14" key="1">
    <citation type="submission" date="2017-11" db="EMBL/GenBank/DDBJ databases">
        <authorList>
            <person name="Chan K.G."/>
            <person name="Lee L.S."/>
        </authorList>
    </citation>
    <scope>NUCLEOTIDE SEQUENCE [LARGE SCALE GENOMIC DNA]</scope>
    <source>
        <strain evidence="14">DSM 100970</strain>
    </source>
</reference>
<feature type="binding site" evidence="10">
    <location>
        <begin position="271"/>
        <end position="274"/>
    </location>
    <ligand>
        <name>GTP</name>
        <dbReference type="ChEBI" id="CHEBI:37565"/>
    </ligand>
</feature>
<dbReference type="InterPro" id="IPR027417">
    <property type="entry name" value="P-loop_NTPase"/>
</dbReference>
<dbReference type="GO" id="GO:0030488">
    <property type="term" value="P:tRNA methylation"/>
    <property type="evidence" value="ECO:0007669"/>
    <property type="project" value="TreeGrafter"/>
</dbReference>
<dbReference type="NCBIfam" id="TIGR00231">
    <property type="entry name" value="small_GTP"/>
    <property type="match status" value="1"/>
</dbReference>
<dbReference type="EC" id="3.6.-.-" evidence="10"/>
<evidence type="ECO:0000256" key="4">
    <source>
        <dbReference type="ARBA" id="ARBA00022723"/>
    </source>
</evidence>
<dbReference type="PANTHER" id="PTHR42714">
    <property type="entry name" value="TRNA MODIFICATION GTPASE GTPBP3"/>
    <property type="match status" value="1"/>
</dbReference>
<keyword evidence="14" id="KW-1185">Reference proteome</keyword>
<feature type="binding site" evidence="10">
    <location>
        <position position="24"/>
    </location>
    <ligand>
        <name>(6S)-5-formyl-5,6,7,8-tetrahydrofolate</name>
        <dbReference type="ChEBI" id="CHEBI:57457"/>
    </ligand>
</feature>
<feature type="binding site" evidence="10">
    <location>
        <position position="251"/>
    </location>
    <ligand>
        <name>K(+)</name>
        <dbReference type="ChEBI" id="CHEBI:29103"/>
    </ligand>
</feature>
<dbReference type="InterPro" id="IPR004520">
    <property type="entry name" value="GTPase_MnmE"/>
</dbReference>
<feature type="binding site" evidence="10">
    <location>
        <position position="248"/>
    </location>
    <ligand>
        <name>K(+)</name>
        <dbReference type="ChEBI" id="CHEBI:29103"/>
    </ligand>
</feature>
<keyword evidence="7 10" id="KW-0460">Magnesium</keyword>
<feature type="domain" description="TrmE-type G" evidence="12">
    <location>
        <begin position="217"/>
        <end position="374"/>
    </location>
</feature>
<feature type="binding site" evidence="10">
    <location>
        <position position="82"/>
    </location>
    <ligand>
        <name>(6S)-5-formyl-5,6,7,8-tetrahydrofolate</name>
        <dbReference type="ChEBI" id="CHEBI:57457"/>
    </ligand>
</feature>
<keyword evidence="8 10" id="KW-0630">Potassium</keyword>
<dbReference type="RefSeq" id="WP_102950847.1">
    <property type="nucleotide sequence ID" value="NZ_CP024847.1"/>
</dbReference>
<keyword evidence="2 10" id="KW-0963">Cytoplasm</keyword>
<dbReference type="GO" id="GO:0046872">
    <property type="term" value="F:metal ion binding"/>
    <property type="evidence" value="ECO:0007669"/>
    <property type="project" value="UniProtKB-KW"/>
</dbReference>
<comment type="subunit">
    <text evidence="10">Homodimer. Heterotetramer of two MnmE and two MnmG subunits.</text>
</comment>
<dbReference type="InterPro" id="IPR027368">
    <property type="entry name" value="MnmE_dom2"/>
</dbReference>
<dbReference type="CDD" id="cd04164">
    <property type="entry name" value="trmE"/>
    <property type="match status" value="1"/>
</dbReference>
<dbReference type="KEGG" id="nba:CUN60_04335"/>
<evidence type="ECO:0000256" key="5">
    <source>
        <dbReference type="ARBA" id="ARBA00022741"/>
    </source>
</evidence>
<evidence type="ECO:0000256" key="11">
    <source>
        <dbReference type="RuleBase" id="RU003313"/>
    </source>
</evidence>
<dbReference type="AlphaFoldDB" id="A0A2I7N527"/>
<keyword evidence="6 10" id="KW-0378">Hydrolase</keyword>
<evidence type="ECO:0000259" key="12">
    <source>
        <dbReference type="PROSITE" id="PS51709"/>
    </source>
</evidence>
<feature type="binding site" evidence="10">
    <location>
        <position position="246"/>
    </location>
    <ligand>
        <name>K(+)</name>
        <dbReference type="ChEBI" id="CHEBI:29103"/>
    </ligand>
</feature>
<comment type="cofactor">
    <cofactor evidence="10">
        <name>K(+)</name>
        <dbReference type="ChEBI" id="CHEBI:29103"/>
    </cofactor>
    <text evidence="10">Binds 1 potassium ion per subunit.</text>
</comment>
<dbReference type="Gene3D" id="1.20.120.430">
    <property type="entry name" value="tRNA modification GTPase MnmE domain 2"/>
    <property type="match status" value="1"/>
</dbReference>
<feature type="binding site" evidence="10">
    <location>
        <position position="448"/>
    </location>
    <ligand>
        <name>(6S)-5-formyl-5,6,7,8-tetrahydrofolate</name>
        <dbReference type="ChEBI" id="CHEBI:57457"/>
    </ligand>
</feature>
<sequence length="448" mass="49775">MNYTRDNIVAIASGTGYAGVGIIRISGYDLFPIIEAISGKKNLKPRYAQYCNFYDDKNEILDSGILIYFDNPKSFTGEDVVELQTHGSPVVLNMLLKYCISLGCRHAQPGEFTKRAYLNGKLDLLQAESIADLIHAESEASAKGAIKSLRGEFSHFINAINERLINLRMFVEASLDFPDEDIEFVANAKIKEKLEVIRNEIHPLLKTTRQGVFLNNGVNTVIIGQPNVGKSSLLNVIANEEVAIVTDIAGTTRDIVKQKIIIDGIPFNIIDTAGIRQTEDAVEKIGIERAIHAISEADICIILIDSRSGIMAEDKLILEYVPDHVKKIYVHNKIDLSGEVPRISVEAEKTNIYISAKHKAGIDELRKYLLDTVGFESATESLFIARTRHLNAMQKAVSHINTAFVHWEELEILAEELRYAHTALGEITGEFSADDLLGEIFSKFCIGK</sequence>
<evidence type="ECO:0000313" key="14">
    <source>
        <dbReference type="Proteomes" id="UP000236655"/>
    </source>
</evidence>
<keyword evidence="5 10" id="KW-0547">Nucleotide-binding</keyword>
<feature type="binding site" evidence="10">
    <location>
        <begin position="227"/>
        <end position="232"/>
    </location>
    <ligand>
        <name>GTP</name>
        <dbReference type="ChEBI" id="CHEBI:37565"/>
    </ligand>
</feature>
<evidence type="ECO:0000256" key="10">
    <source>
        <dbReference type="HAMAP-Rule" id="MF_00379"/>
    </source>
</evidence>
<evidence type="ECO:0000313" key="13">
    <source>
        <dbReference type="EMBL" id="AUR51548.1"/>
    </source>
</evidence>
<evidence type="ECO:0000256" key="8">
    <source>
        <dbReference type="ARBA" id="ARBA00022958"/>
    </source>
</evidence>
<protein>
    <recommendedName>
        <fullName evidence="10">tRNA modification GTPase MnmE</fullName>
        <ecNumber evidence="10">3.6.-.-</ecNumber>
    </recommendedName>
</protein>
<evidence type="ECO:0000256" key="6">
    <source>
        <dbReference type="ARBA" id="ARBA00022801"/>
    </source>
</evidence>
<name>A0A2I7N527_9NEIS</name>
<feature type="binding site" evidence="10">
    <location>
        <position position="252"/>
    </location>
    <ligand>
        <name>Mg(2+)</name>
        <dbReference type="ChEBI" id="CHEBI:18420"/>
    </ligand>
</feature>
<dbReference type="Pfam" id="PF12631">
    <property type="entry name" value="MnmE_helical"/>
    <property type="match status" value="1"/>
</dbReference>
<dbReference type="PROSITE" id="PS51709">
    <property type="entry name" value="G_TRME"/>
    <property type="match status" value="1"/>
</dbReference>
<comment type="caution">
    <text evidence="10">Lacks conserved residue(s) required for the propagation of feature annotation.</text>
</comment>
<dbReference type="SUPFAM" id="SSF52540">
    <property type="entry name" value="P-loop containing nucleoside triphosphate hydrolases"/>
    <property type="match status" value="1"/>
</dbReference>
<feature type="binding site" evidence="10">
    <location>
        <position position="231"/>
    </location>
    <ligand>
        <name>Mg(2+)</name>
        <dbReference type="ChEBI" id="CHEBI:18420"/>
    </ligand>
</feature>
<dbReference type="Proteomes" id="UP000236655">
    <property type="component" value="Chromosome"/>
</dbReference>
<dbReference type="NCBIfam" id="NF003661">
    <property type="entry name" value="PRK05291.1-3"/>
    <property type="match status" value="1"/>
</dbReference>
<dbReference type="InterPro" id="IPR031168">
    <property type="entry name" value="G_TrmE"/>
</dbReference>
<comment type="subcellular location">
    <subcellularLocation>
        <location evidence="10">Cytoplasm</location>
    </subcellularLocation>
</comment>
<evidence type="ECO:0000256" key="1">
    <source>
        <dbReference type="ARBA" id="ARBA00011043"/>
    </source>
</evidence>
<dbReference type="GO" id="GO:0005829">
    <property type="term" value="C:cytosol"/>
    <property type="evidence" value="ECO:0007669"/>
    <property type="project" value="TreeGrafter"/>
</dbReference>
<dbReference type="CDD" id="cd14858">
    <property type="entry name" value="TrmE_N"/>
    <property type="match status" value="1"/>
</dbReference>
<dbReference type="InterPro" id="IPR027266">
    <property type="entry name" value="TrmE/GcvT-like"/>
</dbReference>
<gene>
    <name evidence="10" type="primary">mnmE</name>
    <name evidence="10" type="synonym">trmE</name>
    <name evidence="13" type="ORF">CUN60_04335</name>
</gene>